<reference evidence="2 3" key="2">
    <citation type="submission" date="2017-10" db="EMBL/GenBank/DDBJ databases">
        <title>Extensive intraspecific genome diversity in a model arbuscular mycorrhizal fungus.</title>
        <authorList>
            <person name="Chen E.C.H."/>
            <person name="Morin E."/>
            <person name="Baudet D."/>
            <person name="Noel J."/>
            <person name="Ndikumana S."/>
            <person name="Charron P."/>
            <person name="St-Onge C."/>
            <person name="Giorgi J."/>
            <person name="Grigoriev I.V."/>
            <person name="Roux C."/>
            <person name="Martin F.M."/>
            <person name="Corradi N."/>
        </authorList>
    </citation>
    <scope>NUCLEOTIDE SEQUENCE [LARGE SCALE GENOMIC DNA]</scope>
    <source>
        <strain evidence="2 3">C2</strain>
    </source>
</reference>
<feature type="region of interest" description="Disordered" evidence="1">
    <location>
        <begin position="1"/>
        <end position="23"/>
    </location>
</feature>
<reference evidence="2 3" key="1">
    <citation type="submission" date="2016-04" db="EMBL/GenBank/DDBJ databases">
        <title>Genome analyses suggest a sexual origin of heterokaryosis in a supposedly ancient asexual fungus.</title>
        <authorList>
            <person name="Ropars J."/>
            <person name="Sedzielewska K."/>
            <person name="Noel J."/>
            <person name="Charron P."/>
            <person name="Farinelli L."/>
            <person name="Marton T."/>
            <person name="Kruger M."/>
            <person name="Pelin A."/>
            <person name="Brachmann A."/>
            <person name="Corradi N."/>
        </authorList>
    </citation>
    <scope>NUCLEOTIDE SEQUENCE [LARGE SCALE GENOMIC DNA]</scope>
    <source>
        <strain evidence="2 3">C2</strain>
    </source>
</reference>
<dbReference type="InterPro" id="IPR036875">
    <property type="entry name" value="Znf_CCHC_sf"/>
</dbReference>
<accession>A0A2N1M137</accession>
<dbReference type="EMBL" id="LLXL01007807">
    <property type="protein sequence ID" value="PKK55354.1"/>
    <property type="molecule type" value="Genomic_DNA"/>
</dbReference>
<dbReference type="SUPFAM" id="SSF57756">
    <property type="entry name" value="Retrovirus zinc finger-like domains"/>
    <property type="match status" value="1"/>
</dbReference>
<dbReference type="GO" id="GO:0003676">
    <property type="term" value="F:nucleic acid binding"/>
    <property type="evidence" value="ECO:0007669"/>
    <property type="project" value="InterPro"/>
</dbReference>
<dbReference type="GO" id="GO:0008270">
    <property type="term" value="F:zinc ion binding"/>
    <property type="evidence" value="ECO:0007669"/>
    <property type="project" value="InterPro"/>
</dbReference>
<dbReference type="AlphaFoldDB" id="A0A2N1M137"/>
<organism evidence="2 3">
    <name type="scientific">Rhizophagus irregularis</name>
    <dbReference type="NCBI Taxonomy" id="588596"/>
    <lineage>
        <taxon>Eukaryota</taxon>
        <taxon>Fungi</taxon>
        <taxon>Fungi incertae sedis</taxon>
        <taxon>Mucoromycota</taxon>
        <taxon>Glomeromycotina</taxon>
        <taxon>Glomeromycetes</taxon>
        <taxon>Glomerales</taxon>
        <taxon>Glomeraceae</taxon>
        <taxon>Rhizophagus</taxon>
    </lineage>
</organism>
<evidence type="ECO:0008006" key="4">
    <source>
        <dbReference type="Google" id="ProtNLM"/>
    </source>
</evidence>
<evidence type="ECO:0000313" key="2">
    <source>
        <dbReference type="EMBL" id="PKK55354.1"/>
    </source>
</evidence>
<sequence length="65" mass="7446">MTSLNNLGSMHNAYNEEKNKVNQKENVYEMDGNVNDNGDNVNRRKCGLCHKMGHYTSKCPNKRNS</sequence>
<protein>
    <recommendedName>
        <fullName evidence="4">CCHC-type domain-containing protein</fullName>
    </recommendedName>
</protein>
<evidence type="ECO:0000256" key="1">
    <source>
        <dbReference type="SAM" id="MobiDB-lite"/>
    </source>
</evidence>
<proteinExistence type="predicted"/>
<name>A0A2N1M137_9GLOM</name>
<dbReference type="Proteomes" id="UP000233469">
    <property type="component" value="Unassembled WGS sequence"/>
</dbReference>
<gene>
    <name evidence="2" type="ORF">RhiirC2_802613</name>
</gene>
<comment type="caution">
    <text evidence="2">The sequence shown here is derived from an EMBL/GenBank/DDBJ whole genome shotgun (WGS) entry which is preliminary data.</text>
</comment>
<feature type="compositionally biased region" description="Basic and acidic residues" evidence="1">
    <location>
        <begin position="14"/>
        <end position="23"/>
    </location>
</feature>
<evidence type="ECO:0000313" key="3">
    <source>
        <dbReference type="Proteomes" id="UP000233469"/>
    </source>
</evidence>